<dbReference type="EMBL" id="HE601211">
    <property type="protein sequence ID" value="CAP20942.1"/>
    <property type="molecule type" value="Genomic_DNA"/>
</dbReference>
<dbReference type="RefSeq" id="XP_002648194.1">
    <property type="nucleotide sequence ID" value="XM_002648148.1"/>
</dbReference>
<dbReference type="Proteomes" id="UP000008549">
    <property type="component" value="Unassembled WGS sequence"/>
</dbReference>
<reference evidence="2" key="3">
    <citation type="submission" date="2011-10" db="EMBL/GenBank/DDBJ databases">
        <authorList>
            <consortium name="WormBase Consortium"/>
            <person name="Howe K.L."/>
        </authorList>
    </citation>
    <scope>NUCLEOTIDE SEQUENCE</scope>
    <source>
        <strain evidence="2">AF16</strain>
    </source>
</reference>
<evidence type="ECO:0000313" key="2">
    <source>
        <dbReference type="EMBL" id="CAP21328.1"/>
    </source>
</evidence>
<dbReference type="EMBL" id="HE601524">
    <property type="protein sequence ID" value="CAP21328.1"/>
    <property type="molecule type" value="Genomic_DNA"/>
</dbReference>
<dbReference type="WormBase" id="CBG24798">
    <property type="protein sequence ID" value="CBP48846"/>
    <property type="gene ID" value="WBGene00042831"/>
</dbReference>
<accession>G2J689</accession>
<dbReference type="CTD" id="8590507"/>
<dbReference type="GeneID" id="8590197"/>
<dbReference type="KEGG" id="cbr:CBG_24300"/>
<dbReference type="GeneID" id="8590507"/>
<reference evidence="2" key="1">
    <citation type="journal article" date="2003" name="PLoS Biol.">
        <title>The genome sequence of Caenorhabditis briggsae: a platform for comparative genomics.</title>
        <authorList>
            <person name="Stein L.D."/>
            <person name="Bao Z."/>
            <person name="Blasiar D."/>
            <person name="Blumenthal T."/>
            <person name="Brent M.R."/>
            <person name="Chen N."/>
            <person name="Chinwalla A."/>
            <person name="Clarke L."/>
            <person name="Clee C."/>
            <person name="Coghlan A."/>
            <person name="Coulson A."/>
            <person name="D'Eustachio P."/>
            <person name="Fitch D.H."/>
            <person name="Fulton L.A."/>
            <person name="Fulton R.E."/>
            <person name="Griffiths-Jones S."/>
            <person name="Harris T.W."/>
            <person name="Hillier L.W."/>
            <person name="Kamath R."/>
            <person name="Kuwabara P.E."/>
            <person name="Mardis E.R."/>
            <person name="Marra M.A."/>
            <person name="Miner T.L."/>
            <person name="Minx P."/>
            <person name="Mullikin J.C."/>
            <person name="Plumb R.W."/>
            <person name="Rogers J."/>
            <person name="Schein J.E."/>
            <person name="Sohrmann M."/>
            <person name="Spieth J."/>
            <person name="Stajich J.E."/>
            <person name="Wei C."/>
            <person name="Willey D."/>
            <person name="Wilson R.K."/>
            <person name="Durbin R."/>
            <person name="Waterston R.H."/>
        </authorList>
    </citation>
    <scope>NUCLEOTIDE SEQUENCE [LARGE SCALE GENOMIC DNA]</scope>
    <source>
        <strain evidence="2">AF16</strain>
    </source>
</reference>
<dbReference type="RefSeq" id="XP_002648504.1">
    <property type="nucleotide sequence ID" value="XM_002648458.1"/>
</dbReference>
<evidence type="ECO:0000313" key="1">
    <source>
        <dbReference type="EMBL" id="CAP20942.1"/>
    </source>
</evidence>
<dbReference type="AlphaFoldDB" id="G2J689"/>
<dbReference type="CTD" id="8590197"/>
<keyword evidence="3" id="KW-1185">Reference proteome</keyword>
<organism evidence="2">
    <name type="scientific">Caenorhabditis briggsae</name>
    <dbReference type="NCBI Taxonomy" id="6238"/>
    <lineage>
        <taxon>Eukaryota</taxon>
        <taxon>Metazoa</taxon>
        <taxon>Ecdysozoa</taxon>
        <taxon>Nematoda</taxon>
        <taxon>Chromadorea</taxon>
        <taxon>Rhabditida</taxon>
        <taxon>Rhabditina</taxon>
        <taxon>Rhabditomorpha</taxon>
        <taxon>Rhabditoidea</taxon>
        <taxon>Rhabditidae</taxon>
        <taxon>Peloderinae</taxon>
        <taxon>Caenorhabditis</taxon>
    </lineage>
</organism>
<proteinExistence type="predicted"/>
<reference evidence="2" key="2">
    <citation type="journal article" date="2011" name="PLoS Genet.">
        <title>Caenorhabditis briggsae recombinant inbred line genotypes reveal inter-strain incompatibility and the evolution of recombination.</title>
        <authorList>
            <person name="Ross J.A."/>
            <person name="Koboldt D.C."/>
            <person name="Staisch J.E."/>
            <person name="Chamberlin H.M."/>
            <person name="Gupta B.P."/>
            <person name="Miller R.D."/>
            <person name="Baird S.E."/>
            <person name="Haag E.S."/>
        </authorList>
    </citation>
    <scope>NUCLEOTIDE SEQUENCE</scope>
    <source>
        <strain evidence="2">AF16</strain>
    </source>
</reference>
<gene>
    <name evidence="1 4" type="ORF">CBG24300</name>
    <name evidence="2 5" type="ORF">CBG24798</name>
    <name evidence="1" type="ORF">CBG_24300</name>
    <name evidence="2" type="ORF">CBG_24798</name>
</gene>
<evidence type="ECO:0000313" key="4">
    <source>
        <dbReference type="WormBase" id="CBG24300"/>
    </source>
</evidence>
<sequence>MESRTCKKSIITLPLEDQKAFQLTSEKNSVTGEEGFLRIHEFFLSSSTQLFPMSAVTNNSSVFEILLKDVMDAPFTNGTAYVRLLLLML</sequence>
<evidence type="ECO:0000313" key="5">
    <source>
        <dbReference type="WormBase" id="CBG24798"/>
    </source>
</evidence>
<evidence type="ECO:0000313" key="3">
    <source>
        <dbReference type="Proteomes" id="UP000008549"/>
    </source>
</evidence>
<protein>
    <submittedName>
        <fullName evidence="1">Protein CBG24300</fullName>
    </submittedName>
    <submittedName>
        <fullName evidence="2">Protein CBG24798</fullName>
    </submittedName>
</protein>
<name>G2J689_CAEBR</name>
<dbReference type="HOGENOM" id="CLU_2456801_0_0_1"/>
<dbReference type="WormBase" id="CBG24300">
    <property type="protein sequence ID" value="CBP48846"/>
    <property type="gene ID" value="WBGene00042445"/>
</dbReference>
<dbReference type="KEGG" id="cbr:CBG_24798"/>